<protein>
    <submittedName>
        <fullName evidence="1">Uncharacterized protein</fullName>
    </submittedName>
</protein>
<dbReference type="EMBL" id="CAJVCH010101298">
    <property type="protein sequence ID" value="CAG7723649.1"/>
    <property type="molecule type" value="Genomic_DNA"/>
</dbReference>
<evidence type="ECO:0000313" key="1">
    <source>
        <dbReference type="EMBL" id="CAG7723649.1"/>
    </source>
</evidence>
<dbReference type="Proteomes" id="UP000708208">
    <property type="component" value="Unassembled WGS sequence"/>
</dbReference>
<dbReference type="AlphaFoldDB" id="A0A8J2NXD7"/>
<comment type="caution">
    <text evidence="1">The sequence shown here is derived from an EMBL/GenBank/DDBJ whole genome shotgun (WGS) entry which is preliminary data.</text>
</comment>
<name>A0A8J2NXD7_9HEXA</name>
<evidence type="ECO:0000313" key="2">
    <source>
        <dbReference type="Proteomes" id="UP000708208"/>
    </source>
</evidence>
<sequence length="66" mass="7394">MLRFTCTCVFIHSNVYINDGNGSIAKNQIGLANSAVQVEVPANPKLRDFAKSLCIYWEFTTVNQKI</sequence>
<proteinExistence type="predicted"/>
<gene>
    <name evidence="1" type="ORF">AFUS01_LOCUS12724</name>
</gene>
<accession>A0A8J2NXD7</accession>
<reference evidence="1" key="1">
    <citation type="submission" date="2021-06" db="EMBL/GenBank/DDBJ databases">
        <authorList>
            <person name="Hodson N. C."/>
            <person name="Mongue J. A."/>
            <person name="Jaron S. K."/>
        </authorList>
    </citation>
    <scope>NUCLEOTIDE SEQUENCE</scope>
</reference>
<organism evidence="1 2">
    <name type="scientific">Allacma fusca</name>
    <dbReference type="NCBI Taxonomy" id="39272"/>
    <lineage>
        <taxon>Eukaryota</taxon>
        <taxon>Metazoa</taxon>
        <taxon>Ecdysozoa</taxon>
        <taxon>Arthropoda</taxon>
        <taxon>Hexapoda</taxon>
        <taxon>Collembola</taxon>
        <taxon>Symphypleona</taxon>
        <taxon>Sminthuridae</taxon>
        <taxon>Allacma</taxon>
    </lineage>
</organism>
<keyword evidence="2" id="KW-1185">Reference proteome</keyword>